<dbReference type="GO" id="GO:0003743">
    <property type="term" value="F:translation initiation factor activity"/>
    <property type="evidence" value="ECO:0007669"/>
    <property type="project" value="UniProtKB-KW"/>
</dbReference>
<dbReference type="InterPro" id="IPR023398">
    <property type="entry name" value="TIF_eIF4e-like"/>
</dbReference>
<dbReference type="AlphaFoldDB" id="A0AAD9SAN9"/>
<dbReference type="Gene3D" id="3.30.760.10">
    <property type="entry name" value="RNA Cap, Translation Initiation Factor Eif4e"/>
    <property type="match status" value="1"/>
</dbReference>
<comment type="caution">
    <text evidence="3">The sequence shown here is derived from an EMBL/GenBank/DDBJ whole genome shotgun (WGS) entry which is preliminary data.</text>
</comment>
<dbReference type="SUPFAM" id="SSF55418">
    <property type="entry name" value="eIF4e-like"/>
    <property type="match status" value="1"/>
</dbReference>
<name>A0AAD9SAN9_PHOAM</name>
<gene>
    <name evidence="3" type="ORF">N8I77_009220</name>
</gene>
<feature type="compositionally biased region" description="Low complexity" evidence="2">
    <location>
        <begin position="117"/>
        <end position="135"/>
    </location>
</feature>
<organism evidence="3 4">
    <name type="scientific">Phomopsis amygdali</name>
    <name type="common">Fusicoccum amygdali</name>
    <dbReference type="NCBI Taxonomy" id="1214568"/>
    <lineage>
        <taxon>Eukaryota</taxon>
        <taxon>Fungi</taxon>
        <taxon>Dikarya</taxon>
        <taxon>Ascomycota</taxon>
        <taxon>Pezizomycotina</taxon>
        <taxon>Sordariomycetes</taxon>
        <taxon>Sordariomycetidae</taxon>
        <taxon>Diaporthales</taxon>
        <taxon>Diaporthaceae</taxon>
        <taxon>Diaporthe</taxon>
    </lineage>
</organism>
<feature type="compositionally biased region" description="Polar residues" evidence="2">
    <location>
        <begin position="1"/>
        <end position="51"/>
    </location>
</feature>
<dbReference type="PANTHER" id="PTHR11960:SF18">
    <property type="entry name" value="EUKARYOTIC TRANSLATION INITIATION FACTOR 4E HOMOLOGOUS PROTEIN, ISOFORM B"/>
    <property type="match status" value="1"/>
</dbReference>
<keyword evidence="1" id="KW-0396">Initiation factor</keyword>
<keyword evidence="1" id="KW-0648">Protein biosynthesis</keyword>
<dbReference type="InterPro" id="IPR019770">
    <property type="entry name" value="TIF_eIF_4E_CS"/>
</dbReference>
<sequence length="361" mass="39226">MDNLWTRRTNTNKLSLTTPGSALNDTGSIGRNSSISKRFGGDSSSHGTRNPLNDIKTPGSGLVSPGGASNAFALGTGAFSNFGAKTPKSTGNPFDLASKTPTADKSVKDGTNGGSTTKAGPSGAAKSAATTPGAALRERKDSDQRGVHPLRNGWAFWYRPSIPKNVGFIPYEDTVHGIAQVGTAEEFWAVYRHLKRPSSLPVVSDYHLFKKGVRPIWEDDENRKGGKWVVRLKKGVADRYWEDLMLALIGEQFGDAGEEVCGAVMSVRNGEDILSIWTATSGGKVLKIRETFKRVLNFPPDTKIEWKVHEESIQQRITVEESRKERANQHKSGNKQNNQRQTQQHQQGSDDSAPAPAPQAS</sequence>
<dbReference type="PROSITE" id="PS00813">
    <property type="entry name" value="IF4E"/>
    <property type="match status" value="1"/>
</dbReference>
<dbReference type="GO" id="GO:0016281">
    <property type="term" value="C:eukaryotic translation initiation factor 4F complex"/>
    <property type="evidence" value="ECO:0007669"/>
    <property type="project" value="TreeGrafter"/>
</dbReference>
<comment type="similarity">
    <text evidence="1">Belongs to the eukaryotic initiation factor 4E family.</text>
</comment>
<proteinExistence type="inferred from homology"/>
<evidence type="ECO:0000313" key="3">
    <source>
        <dbReference type="EMBL" id="KAK2602712.1"/>
    </source>
</evidence>
<feature type="region of interest" description="Disordered" evidence="2">
    <location>
        <begin position="86"/>
        <end position="146"/>
    </location>
</feature>
<dbReference type="InterPro" id="IPR001040">
    <property type="entry name" value="TIF_eIF_4E"/>
</dbReference>
<feature type="compositionally biased region" description="Basic and acidic residues" evidence="2">
    <location>
        <begin position="136"/>
        <end position="146"/>
    </location>
</feature>
<dbReference type="GO" id="GO:0000340">
    <property type="term" value="F:RNA 7-methylguanosine cap binding"/>
    <property type="evidence" value="ECO:0007669"/>
    <property type="project" value="TreeGrafter"/>
</dbReference>
<dbReference type="FunFam" id="3.30.760.10:FF:000015">
    <property type="entry name" value="Translation initiation factor eIF4E3, putative"/>
    <property type="match status" value="1"/>
</dbReference>
<dbReference type="PANTHER" id="PTHR11960">
    <property type="entry name" value="EUKARYOTIC TRANSLATION INITIATION FACTOR 4E RELATED"/>
    <property type="match status" value="1"/>
</dbReference>
<keyword evidence="4" id="KW-1185">Reference proteome</keyword>
<reference evidence="3" key="1">
    <citation type="submission" date="2023-06" db="EMBL/GenBank/DDBJ databases">
        <authorList>
            <person name="Noh H."/>
        </authorList>
    </citation>
    <scope>NUCLEOTIDE SEQUENCE</scope>
    <source>
        <strain evidence="3">DUCC20226</strain>
    </source>
</reference>
<keyword evidence="1" id="KW-0694">RNA-binding</keyword>
<evidence type="ECO:0000256" key="1">
    <source>
        <dbReference type="RuleBase" id="RU004374"/>
    </source>
</evidence>
<protein>
    <submittedName>
        <fullName evidence="3">Uncharacterized protein</fullName>
    </submittedName>
</protein>
<accession>A0AAD9SAN9</accession>
<feature type="compositionally biased region" description="Basic and acidic residues" evidence="2">
    <location>
        <begin position="317"/>
        <end position="328"/>
    </location>
</feature>
<feature type="region of interest" description="Disordered" evidence="2">
    <location>
        <begin position="1"/>
        <end position="61"/>
    </location>
</feature>
<dbReference type="Proteomes" id="UP001265746">
    <property type="component" value="Unassembled WGS sequence"/>
</dbReference>
<feature type="region of interest" description="Disordered" evidence="2">
    <location>
        <begin position="317"/>
        <end position="361"/>
    </location>
</feature>
<evidence type="ECO:0000256" key="2">
    <source>
        <dbReference type="SAM" id="MobiDB-lite"/>
    </source>
</evidence>
<evidence type="ECO:0000313" key="4">
    <source>
        <dbReference type="Proteomes" id="UP001265746"/>
    </source>
</evidence>
<dbReference type="Pfam" id="PF01652">
    <property type="entry name" value="IF4E"/>
    <property type="match status" value="1"/>
</dbReference>
<feature type="compositionally biased region" description="Low complexity" evidence="2">
    <location>
        <begin position="334"/>
        <end position="361"/>
    </location>
</feature>
<dbReference type="EMBL" id="JAUJFL010000005">
    <property type="protein sequence ID" value="KAK2602712.1"/>
    <property type="molecule type" value="Genomic_DNA"/>
</dbReference>